<keyword evidence="3" id="KW-1003">Cell membrane</keyword>
<dbReference type="EMBL" id="AYYO01000056">
    <property type="protein sequence ID" value="KRM54283.1"/>
    <property type="molecule type" value="Genomic_DNA"/>
</dbReference>
<feature type="domain" description="ABC transmembrane type-1" evidence="8">
    <location>
        <begin position="73"/>
        <end position="253"/>
    </location>
</feature>
<evidence type="ECO:0000256" key="5">
    <source>
        <dbReference type="ARBA" id="ARBA00022989"/>
    </source>
</evidence>
<dbReference type="FunFam" id="1.10.3720.10:FF:000003">
    <property type="entry name" value="Aliphatic sulfonate ABC transporter permease"/>
    <property type="match status" value="1"/>
</dbReference>
<feature type="transmembrane region" description="Helical" evidence="7">
    <location>
        <begin position="179"/>
        <end position="200"/>
    </location>
</feature>
<accession>A0A0R1ZQS1</accession>
<sequence length="270" mass="29398">MQLAETTKPTRVSRAGGAVVKSILPWTIPILIIIFWQIASSIGLIDASVLPGPWAVVKTTIQSAKTGVLERNMAISLYRAVSGFIIGGLIGFILALCTGLSKTLNLLLDSSVQMLRNIPHLALIPLVIIWFGVGEASKISLVAIGVLFPIYINTYHGLRSVDPKLIEMGRSYQLSKWELFRKILLPGALPTILVGVRYALGVMWTTLIVSETIAASSGVGYMSTNAQNFMDMPTILMCIVIYAILGKISDLMAKSLENSLLQWQHNGMED</sequence>
<keyword evidence="5 7" id="KW-1133">Transmembrane helix</keyword>
<keyword evidence="10" id="KW-1185">Reference proteome</keyword>
<dbReference type="InterPro" id="IPR000515">
    <property type="entry name" value="MetI-like"/>
</dbReference>
<feature type="transmembrane region" description="Helical" evidence="7">
    <location>
        <begin position="139"/>
        <end position="158"/>
    </location>
</feature>
<dbReference type="AlphaFoldDB" id="A0A0R1ZQS1"/>
<dbReference type="Proteomes" id="UP000051679">
    <property type="component" value="Unassembled WGS sequence"/>
</dbReference>
<dbReference type="CDD" id="cd06261">
    <property type="entry name" value="TM_PBP2"/>
    <property type="match status" value="1"/>
</dbReference>
<dbReference type="OrthoDB" id="9804353at2"/>
<organism evidence="9 10">
    <name type="scientific">Lacticaseibacillus sharpeae JCM 1186 = DSM 20505</name>
    <dbReference type="NCBI Taxonomy" id="1291052"/>
    <lineage>
        <taxon>Bacteria</taxon>
        <taxon>Bacillati</taxon>
        <taxon>Bacillota</taxon>
        <taxon>Bacilli</taxon>
        <taxon>Lactobacillales</taxon>
        <taxon>Lactobacillaceae</taxon>
        <taxon>Lacticaseibacillus</taxon>
    </lineage>
</organism>
<dbReference type="PANTHER" id="PTHR30151">
    <property type="entry name" value="ALKANE SULFONATE ABC TRANSPORTER-RELATED, MEMBRANE SUBUNIT"/>
    <property type="match status" value="1"/>
</dbReference>
<keyword evidence="4 7" id="KW-0812">Transmembrane</keyword>
<evidence type="ECO:0000313" key="9">
    <source>
        <dbReference type="EMBL" id="KRM54283.1"/>
    </source>
</evidence>
<gene>
    <name evidence="9" type="ORF">FC18_GL000502</name>
</gene>
<feature type="transmembrane region" description="Helical" evidence="7">
    <location>
        <begin position="23"/>
        <end position="45"/>
    </location>
</feature>
<dbReference type="STRING" id="1291052.FC18_GL000502"/>
<dbReference type="SUPFAM" id="SSF161098">
    <property type="entry name" value="MetI-like"/>
    <property type="match status" value="1"/>
</dbReference>
<dbReference type="PROSITE" id="PS50928">
    <property type="entry name" value="ABC_TM1"/>
    <property type="match status" value="1"/>
</dbReference>
<proteinExistence type="inferred from homology"/>
<evidence type="ECO:0000256" key="7">
    <source>
        <dbReference type="RuleBase" id="RU363032"/>
    </source>
</evidence>
<comment type="caution">
    <text evidence="9">The sequence shown here is derived from an EMBL/GenBank/DDBJ whole genome shotgun (WGS) entry which is preliminary data.</text>
</comment>
<name>A0A0R1ZQS1_9LACO</name>
<evidence type="ECO:0000256" key="3">
    <source>
        <dbReference type="ARBA" id="ARBA00022475"/>
    </source>
</evidence>
<evidence type="ECO:0000259" key="8">
    <source>
        <dbReference type="PROSITE" id="PS50928"/>
    </source>
</evidence>
<evidence type="ECO:0000256" key="6">
    <source>
        <dbReference type="ARBA" id="ARBA00023136"/>
    </source>
</evidence>
<dbReference type="PANTHER" id="PTHR30151:SF38">
    <property type="entry name" value="ALIPHATIC SULFONATES TRANSPORT PERMEASE PROTEIN SSUC-RELATED"/>
    <property type="match status" value="1"/>
</dbReference>
<comment type="similarity">
    <text evidence="7">Belongs to the binding-protein-dependent transport system permease family.</text>
</comment>
<feature type="transmembrane region" description="Helical" evidence="7">
    <location>
        <begin position="226"/>
        <end position="245"/>
    </location>
</feature>
<evidence type="ECO:0000256" key="1">
    <source>
        <dbReference type="ARBA" id="ARBA00004651"/>
    </source>
</evidence>
<dbReference type="GO" id="GO:0042918">
    <property type="term" value="P:alkanesulfonate transmembrane transport"/>
    <property type="evidence" value="ECO:0007669"/>
    <property type="project" value="UniProtKB-ARBA"/>
</dbReference>
<dbReference type="Pfam" id="PF00528">
    <property type="entry name" value="BPD_transp_1"/>
    <property type="match status" value="1"/>
</dbReference>
<evidence type="ECO:0000256" key="4">
    <source>
        <dbReference type="ARBA" id="ARBA00022692"/>
    </source>
</evidence>
<comment type="subcellular location">
    <subcellularLocation>
        <location evidence="1 7">Cell membrane</location>
        <topology evidence="1 7">Multi-pass membrane protein</topology>
    </subcellularLocation>
</comment>
<dbReference type="Gene3D" id="1.10.3720.10">
    <property type="entry name" value="MetI-like"/>
    <property type="match status" value="1"/>
</dbReference>
<keyword evidence="6 7" id="KW-0472">Membrane</keyword>
<keyword evidence="2 7" id="KW-0813">Transport</keyword>
<evidence type="ECO:0000313" key="10">
    <source>
        <dbReference type="Proteomes" id="UP000051679"/>
    </source>
</evidence>
<evidence type="ECO:0000256" key="2">
    <source>
        <dbReference type="ARBA" id="ARBA00022448"/>
    </source>
</evidence>
<reference evidence="9 10" key="1">
    <citation type="journal article" date="2015" name="Genome Announc.">
        <title>Expanding the biotechnology potential of lactobacilli through comparative genomics of 213 strains and associated genera.</title>
        <authorList>
            <person name="Sun Z."/>
            <person name="Harris H.M."/>
            <person name="McCann A."/>
            <person name="Guo C."/>
            <person name="Argimon S."/>
            <person name="Zhang W."/>
            <person name="Yang X."/>
            <person name="Jeffery I.B."/>
            <person name="Cooney J.C."/>
            <person name="Kagawa T.F."/>
            <person name="Liu W."/>
            <person name="Song Y."/>
            <person name="Salvetti E."/>
            <person name="Wrobel A."/>
            <person name="Rasinkangas P."/>
            <person name="Parkhill J."/>
            <person name="Rea M.C."/>
            <person name="O'Sullivan O."/>
            <person name="Ritari J."/>
            <person name="Douillard F.P."/>
            <person name="Paul Ross R."/>
            <person name="Yang R."/>
            <person name="Briner A.E."/>
            <person name="Felis G.E."/>
            <person name="de Vos W.M."/>
            <person name="Barrangou R."/>
            <person name="Klaenhammer T.R."/>
            <person name="Caufield P.W."/>
            <person name="Cui Y."/>
            <person name="Zhang H."/>
            <person name="O'Toole P.W."/>
        </authorList>
    </citation>
    <scope>NUCLEOTIDE SEQUENCE [LARGE SCALE GENOMIC DNA]</scope>
    <source>
        <strain evidence="9 10">DSM 20505</strain>
    </source>
</reference>
<dbReference type="PATRIC" id="fig|1291052.5.peg.513"/>
<dbReference type="GO" id="GO:0005886">
    <property type="term" value="C:plasma membrane"/>
    <property type="evidence" value="ECO:0007669"/>
    <property type="project" value="UniProtKB-SubCell"/>
</dbReference>
<dbReference type="RefSeq" id="WP_054675642.1">
    <property type="nucleotide sequence ID" value="NZ_AYYO01000056.1"/>
</dbReference>
<feature type="transmembrane region" description="Helical" evidence="7">
    <location>
        <begin position="77"/>
        <end position="97"/>
    </location>
</feature>
<feature type="transmembrane region" description="Helical" evidence="7">
    <location>
        <begin position="117"/>
        <end position="133"/>
    </location>
</feature>
<protein>
    <submittedName>
        <fullName evidence="9">ABC transporter permease</fullName>
    </submittedName>
</protein>
<dbReference type="InterPro" id="IPR035906">
    <property type="entry name" value="MetI-like_sf"/>
</dbReference>